<proteinExistence type="predicted"/>
<dbReference type="AlphaFoldDB" id="A0A7J0FTU9"/>
<comment type="caution">
    <text evidence="2">The sequence shown here is derived from an EMBL/GenBank/DDBJ whole genome shotgun (WGS) entry which is preliminary data.</text>
</comment>
<protein>
    <submittedName>
        <fullName evidence="2">Uncharacterized protein</fullName>
    </submittedName>
</protein>
<feature type="compositionally biased region" description="Basic and acidic residues" evidence="1">
    <location>
        <begin position="9"/>
        <end position="25"/>
    </location>
</feature>
<accession>A0A7J0FTU9</accession>
<name>A0A7J0FTU9_9ERIC</name>
<evidence type="ECO:0000313" key="3">
    <source>
        <dbReference type="Proteomes" id="UP000585474"/>
    </source>
</evidence>
<evidence type="ECO:0000313" key="2">
    <source>
        <dbReference type="EMBL" id="GFZ01580.1"/>
    </source>
</evidence>
<dbReference type="Proteomes" id="UP000585474">
    <property type="component" value="Unassembled WGS sequence"/>
</dbReference>
<dbReference type="EMBL" id="BJWL01000015">
    <property type="protein sequence ID" value="GFZ01580.1"/>
    <property type="molecule type" value="Genomic_DNA"/>
</dbReference>
<sequence length="107" mass="11629">MHTSLCEIAEGRSGDEDGSKGRGSRDGTGARGERRSSEVWVGKCLGWDSIEGWRRWGWEAVRMGMTVKGSGDGALGRRKLSWNGIEETVMVNGDADGNGGQWWLGLD</sequence>
<reference evidence="2 3" key="1">
    <citation type="submission" date="2019-07" db="EMBL/GenBank/DDBJ databases">
        <title>De Novo Assembly of kiwifruit Actinidia rufa.</title>
        <authorList>
            <person name="Sugita-Konishi S."/>
            <person name="Sato K."/>
            <person name="Mori E."/>
            <person name="Abe Y."/>
            <person name="Kisaki G."/>
            <person name="Hamano K."/>
            <person name="Suezawa K."/>
            <person name="Otani M."/>
            <person name="Fukuda T."/>
            <person name="Manabe T."/>
            <person name="Gomi K."/>
            <person name="Tabuchi M."/>
            <person name="Akimitsu K."/>
            <person name="Kataoka I."/>
        </authorList>
    </citation>
    <scope>NUCLEOTIDE SEQUENCE [LARGE SCALE GENOMIC DNA]</scope>
    <source>
        <strain evidence="3">cv. Fuchu</strain>
    </source>
</reference>
<gene>
    <name evidence="2" type="ORF">Acr_15g0001890</name>
</gene>
<organism evidence="2 3">
    <name type="scientific">Actinidia rufa</name>
    <dbReference type="NCBI Taxonomy" id="165716"/>
    <lineage>
        <taxon>Eukaryota</taxon>
        <taxon>Viridiplantae</taxon>
        <taxon>Streptophyta</taxon>
        <taxon>Embryophyta</taxon>
        <taxon>Tracheophyta</taxon>
        <taxon>Spermatophyta</taxon>
        <taxon>Magnoliopsida</taxon>
        <taxon>eudicotyledons</taxon>
        <taxon>Gunneridae</taxon>
        <taxon>Pentapetalae</taxon>
        <taxon>asterids</taxon>
        <taxon>Ericales</taxon>
        <taxon>Actinidiaceae</taxon>
        <taxon>Actinidia</taxon>
    </lineage>
</organism>
<feature type="region of interest" description="Disordered" evidence="1">
    <location>
        <begin position="1"/>
        <end position="35"/>
    </location>
</feature>
<keyword evidence="3" id="KW-1185">Reference proteome</keyword>
<evidence type="ECO:0000256" key="1">
    <source>
        <dbReference type="SAM" id="MobiDB-lite"/>
    </source>
</evidence>